<dbReference type="Pfam" id="PF04325">
    <property type="entry name" value="DUF465"/>
    <property type="match status" value="1"/>
</dbReference>
<name>A0ABW4EIR1_9RHOB</name>
<dbReference type="Proteomes" id="UP001597186">
    <property type="component" value="Unassembled WGS sequence"/>
</dbReference>
<keyword evidence="3" id="KW-1185">Reference proteome</keyword>
<feature type="coiled-coil region" evidence="1">
    <location>
        <begin position="9"/>
        <end position="36"/>
    </location>
</feature>
<keyword evidence="1" id="KW-0175">Coiled coil</keyword>
<dbReference type="EMBL" id="JBHUDD010000152">
    <property type="protein sequence ID" value="MFD1511077.1"/>
    <property type="molecule type" value="Genomic_DNA"/>
</dbReference>
<accession>A0ABW4EIR1</accession>
<dbReference type="RefSeq" id="WP_379917905.1">
    <property type="nucleotide sequence ID" value="NZ_JBHUDD010000152.1"/>
</dbReference>
<sequence>MKVSVLERVASVSARVAALQTRKQTLEDEIAAEEKRPMPDAARLRHLKARKLRIRDQLARYDGVLRTLKPLAGHVAAHRGGVV</sequence>
<protein>
    <submittedName>
        <fullName evidence="2">YdcH family protein</fullName>
    </submittedName>
</protein>
<dbReference type="Gene3D" id="6.10.280.50">
    <property type="match status" value="1"/>
</dbReference>
<organism evidence="2 3">
    <name type="scientific">Lacimonas salitolerans</name>
    <dbReference type="NCBI Taxonomy" id="1323750"/>
    <lineage>
        <taxon>Bacteria</taxon>
        <taxon>Pseudomonadati</taxon>
        <taxon>Pseudomonadota</taxon>
        <taxon>Alphaproteobacteria</taxon>
        <taxon>Rhodobacterales</taxon>
        <taxon>Paracoccaceae</taxon>
        <taxon>Lacimonas</taxon>
    </lineage>
</organism>
<proteinExistence type="predicted"/>
<evidence type="ECO:0000256" key="1">
    <source>
        <dbReference type="SAM" id="Coils"/>
    </source>
</evidence>
<evidence type="ECO:0000313" key="3">
    <source>
        <dbReference type="Proteomes" id="UP001597186"/>
    </source>
</evidence>
<dbReference type="InterPro" id="IPR007420">
    <property type="entry name" value="DUF465"/>
</dbReference>
<reference evidence="3" key="1">
    <citation type="journal article" date="2019" name="Int. J. Syst. Evol. Microbiol.">
        <title>The Global Catalogue of Microorganisms (GCM) 10K type strain sequencing project: providing services to taxonomists for standard genome sequencing and annotation.</title>
        <authorList>
            <consortium name="The Broad Institute Genomics Platform"/>
            <consortium name="The Broad Institute Genome Sequencing Center for Infectious Disease"/>
            <person name="Wu L."/>
            <person name="Ma J."/>
        </authorList>
    </citation>
    <scope>NUCLEOTIDE SEQUENCE [LARGE SCALE GENOMIC DNA]</scope>
    <source>
        <strain evidence="3">CGMCC 1.12477</strain>
    </source>
</reference>
<dbReference type="InterPro" id="IPR038444">
    <property type="entry name" value="DUF465_sf"/>
</dbReference>
<comment type="caution">
    <text evidence="2">The sequence shown here is derived from an EMBL/GenBank/DDBJ whole genome shotgun (WGS) entry which is preliminary data.</text>
</comment>
<evidence type="ECO:0000313" key="2">
    <source>
        <dbReference type="EMBL" id="MFD1511077.1"/>
    </source>
</evidence>
<gene>
    <name evidence="2" type="ORF">ACFTOW_16975</name>
</gene>